<name>A0A1L7CPG8_CORFL</name>
<dbReference type="Proteomes" id="UP000185479">
    <property type="component" value="Chromosome"/>
</dbReference>
<dbReference type="Pfam" id="PF04954">
    <property type="entry name" value="SIP"/>
    <property type="match status" value="1"/>
</dbReference>
<accession>A0A1L7CPG8</accession>
<organism evidence="2 4">
    <name type="scientific">Corynebacterium flavescens</name>
    <dbReference type="NCBI Taxonomy" id="28028"/>
    <lineage>
        <taxon>Bacteria</taxon>
        <taxon>Bacillati</taxon>
        <taxon>Actinomycetota</taxon>
        <taxon>Actinomycetes</taxon>
        <taxon>Mycobacteriales</taxon>
        <taxon>Corynebacteriaceae</taxon>
        <taxon>Corynebacterium</taxon>
    </lineage>
</organism>
<dbReference type="AlphaFoldDB" id="A0A1L7CPG8"/>
<gene>
    <name evidence="3" type="ORF">CFL01nite_13970</name>
    <name evidence="2" type="ORF">CFLV_11485</name>
</gene>
<dbReference type="EMBL" id="CP009246">
    <property type="protein sequence ID" value="APT87711.1"/>
    <property type="molecule type" value="Genomic_DNA"/>
</dbReference>
<dbReference type="Gene3D" id="3.40.50.80">
    <property type="entry name" value="Nucleotide-binding domain of ferredoxin-NADP reductase (FNR) module"/>
    <property type="match status" value="1"/>
</dbReference>
<reference evidence="2 4" key="1">
    <citation type="submission" date="2014-08" db="EMBL/GenBank/DDBJ databases">
        <title>Complete genome sequence of Corynebacterium flavescens OJ8(T)(=DSM 20296(T)), isolated from cheese.</title>
        <authorList>
            <person name="Ruckert C."/>
            <person name="Albersmeier A."/>
            <person name="Winkler A."/>
            <person name="Kalinowski J."/>
        </authorList>
    </citation>
    <scope>NUCLEOTIDE SEQUENCE [LARGE SCALE GENOMIC DNA]</scope>
    <source>
        <strain evidence="2 4">OJ8</strain>
    </source>
</reference>
<dbReference type="Proteomes" id="UP000315353">
    <property type="component" value="Unassembled WGS sequence"/>
</dbReference>
<protein>
    <recommendedName>
        <fullName evidence="1">SIP-like Rossmann fold domain-containing protein</fullName>
    </recommendedName>
</protein>
<dbReference type="InterPro" id="IPR007037">
    <property type="entry name" value="SIP_rossman_dom"/>
</dbReference>
<dbReference type="GeneID" id="82881644"/>
<dbReference type="InterPro" id="IPR039261">
    <property type="entry name" value="FNR_nucleotide-bd"/>
</dbReference>
<reference evidence="3 5" key="2">
    <citation type="submission" date="2019-06" db="EMBL/GenBank/DDBJ databases">
        <title>Whole genome shotgun sequence of Corynebacterium flavescens NBRC 14136.</title>
        <authorList>
            <person name="Hosoyama A."/>
            <person name="Uohara A."/>
            <person name="Ohji S."/>
            <person name="Ichikawa N."/>
        </authorList>
    </citation>
    <scope>NUCLEOTIDE SEQUENCE [LARGE SCALE GENOMIC DNA]</scope>
    <source>
        <strain evidence="3 5">NBRC 14136</strain>
    </source>
</reference>
<feature type="domain" description="SIP-like Rossmann fold" evidence="1">
    <location>
        <begin position="6"/>
        <end position="54"/>
    </location>
</feature>
<evidence type="ECO:0000313" key="2">
    <source>
        <dbReference type="EMBL" id="APT87711.1"/>
    </source>
</evidence>
<dbReference type="EMBL" id="BJNB01000019">
    <property type="protein sequence ID" value="GEB97902.1"/>
    <property type="molecule type" value="Genomic_DNA"/>
</dbReference>
<proteinExistence type="predicted"/>
<evidence type="ECO:0000313" key="3">
    <source>
        <dbReference type="EMBL" id="GEB97902.1"/>
    </source>
</evidence>
<sequence>MARQLEHVKGFEWQGWFPHLICEAAILLPARRYLQKERGLGKKDMHMHAYWAQGKCMGKNRDA</sequence>
<evidence type="ECO:0000313" key="5">
    <source>
        <dbReference type="Proteomes" id="UP000315353"/>
    </source>
</evidence>
<keyword evidence="4" id="KW-1185">Reference proteome</keyword>
<dbReference type="RefSeq" id="WP_075730637.1">
    <property type="nucleotide sequence ID" value="NZ_BJNB01000019.1"/>
</dbReference>
<evidence type="ECO:0000259" key="1">
    <source>
        <dbReference type="Pfam" id="PF04954"/>
    </source>
</evidence>
<dbReference type="KEGG" id="cfc:CFLV_11485"/>
<evidence type="ECO:0000313" key="4">
    <source>
        <dbReference type="Proteomes" id="UP000185479"/>
    </source>
</evidence>